<feature type="chain" id="PRO_5038944373" evidence="6">
    <location>
        <begin position="23"/>
        <end position="315"/>
    </location>
</feature>
<evidence type="ECO:0000313" key="7">
    <source>
        <dbReference type="EMBL" id="AFS77963.1"/>
    </source>
</evidence>
<gene>
    <name evidence="7" type="primary">znuA</name>
    <name evidence="7" type="ordered locus">Curi_c09470</name>
</gene>
<keyword evidence="2 4" id="KW-0813">Transport</keyword>
<evidence type="ECO:0000256" key="2">
    <source>
        <dbReference type="ARBA" id="ARBA00022448"/>
    </source>
</evidence>
<organism evidence="7 8">
    <name type="scientific">Gottschalkia acidurici (strain ATCC 7906 / DSM 604 / BCRC 14475 / CIP 104303 / KCTC 5404 / NCIMB 10678 / 9a)</name>
    <name type="common">Clostridium acidurici</name>
    <dbReference type="NCBI Taxonomy" id="1128398"/>
    <lineage>
        <taxon>Bacteria</taxon>
        <taxon>Bacillati</taxon>
        <taxon>Bacillota</taxon>
        <taxon>Tissierellia</taxon>
        <taxon>Tissierellales</taxon>
        <taxon>Gottschalkiaceae</taxon>
        <taxon>Gottschalkia</taxon>
    </lineage>
</organism>
<comment type="similarity">
    <text evidence="1 4">Belongs to the bacterial solute-binding protein 9 family.</text>
</comment>
<sequence length="315" mass="35914">MKKRVFLLLTSLILLLAGCTSEKSSNDIENENIKNDKIKVTASTYPMYYVANEIGKDKIDLNLLVPAGVDPHEYEVSLKEIKDLEQIDLFIYNGSGMESWGEKISNNLKNKDKDIINGSDYVELLNIEESEEHEEHEHDHGEKDPHIWLNPLNLDKIGKKVKEELIKLDKENQEVYEKNYLELSEKLKSLDNKYTETLKNKKDNTILVSHEAFGYLANRYGLEQIAVTGITPNSEPSPKTLAKLINVSKEKNIKYIFFEVLTSPKSVEMLAKEAKLEVLVLNPIGGVTKEQFDKGIDYVDLMEENLANLKKALVD</sequence>
<dbReference type="PRINTS" id="PR00690">
    <property type="entry name" value="ADHESNFAMILY"/>
</dbReference>
<keyword evidence="8" id="KW-1185">Reference proteome</keyword>
<dbReference type="InterPro" id="IPR006129">
    <property type="entry name" value="AdhesinB"/>
</dbReference>
<keyword evidence="5" id="KW-0175">Coiled coil</keyword>
<dbReference type="Pfam" id="PF01297">
    <property type="entry name" value="ZnuA"/>
    <property type="match status" value="1"/>
</dbReference>
<dbReference type="GO" id="GO:0046872">
    <property type="term" value="F:metal ion binding"/>
    <property type="evidence" value="ECO:0007669"/>
    <property type="project" value="InterPro"/>
</dbReference>
<name>K0AVT0_GOTA9</name>
<reference evidence="7 8" key="1">
    <citation type="journal article" date="2012" name="PLoS ONE">
        <title>The purine-utilizing bacterium Clostridium acidurici 9a: a genome-guided metabolic reconsideration.</title>
        <authorList>
            <person name="Hartwich K."/>
            <person name="Poehlein A."/>
            <person name="Daniel R."/>
        </authorList>
    </citation>
    <scope>NUCLEOTIDE SEQUENCE [LARGE SCALE GENOMIC DNA]</scope>
    <source>
        <strain evidence="8">ATCC 7906 / DSM 604 / BCRC 14475 / CIP 104303 / KCTC 5404 / NCIMB 10678 / 9a</strain>
    </source>
</reference>
<accession>K0AVT0</accession>
<dbReference type="Proteomes" id="UP000006094">
    <property type="component" value="Chromosome"/>
</dbReference>
<evidence type="ECO:0000256" key="6">
    <source>
        <dbReference type="SAM" id="SignalP"/>
    </source>
</evidence>
<dbReference type="PATRIC" id="fig|1128398.3.peg.946"/>
<feature type="coiled-coil region" evidence="5">
    <location>
        <begin position="173"/>
        <end position="200"/>
    </location>
</feature>
<dbReference type="PROSITE" id="PS51257">
    <property type="entry name" value="PROKAR_LIPOPROTEIN"/>
    <property type="match status" value="1"/>
</dbReference>
<dbReference type="HOGENOM" id="CLU_016838_1_0_9"/>
<evidence type="ECO:0000256" key="1">
    <source>
        <dbReference type="ARBA" id="ARBA00011028"/>
    </source>
</evidence>
<dbReference type="RefSeq" id="WP_014967100.1">
    <property type="nucleotide sequence ID" value="NC_018664.1"/>
</dbReference>
<keyword evidence="7" id="KW-0449">Lipoprotein</keyword>
<feature type="signal peptide" evidence="6">
    <location>
        <begin position="1"/>
        <end position="22"/>
    </location>
</feature>
<keyword evidence="3 6" id="KW-0732">Signal</keyword>
<dbReference type="InterPro" id="IPR050492">
    <property type="entry name" value="Bact_metal-bind_prot9"/>
</dbReference>
<dbReference type="OrthoDB" id="9810636at2"/>
<dbReference type="EMBL" id="CP003326">
    <property type="protein sequence ID" value="AFS77963.1"/>
    <property type="molecule type" value="Genomic_DNA"/>
</dbReference>
<dbReference type="PRINTS" id="PR00691">
    <property type="entry name" value="ADHESINB"/>
</dbReference>
<evidence type="ECO:0000256" key="3">
    <source>
        <dbReference type="ARBA" id="ARBA00022729"/>
    </source>
</evidence>
<dbReference type="AlphaFoldDB" id="K0AVT0"/>
<evidence type="ECO:0000256" key="4">
    <source>
        <dbReference type="RuleBase" id="RU003512"/>
    </source>
</evidence>
<dbReference type="PANTHER" id="PTHR42953:SF3">
    <property type="entry name" value="HIGH-AFFINITY ZINC UPTAKE SYSTEM PROTEIN ZNUA"/>
    <property type="match status" value="1"/>
</dbReference>
<proteinExistence type="inferred from homology"/>
<evidence type="ECO:0000256" key="5">
    <source>
        <dbReference type="SAM" id="Coils"/>
    </source>
</evidence>
<dbReference type="GO" id="GO:0030001">
    <property type="term" value="P:metal ion transport"/>
    <property type="evidence" value="ECO:0007669"/>
    <property type="project" value="InterPro"/>
</dbReference>
<dbReference type="InterPro" id="IPR006127">
    <property type="entry name" value="ZnuA-like"/>
</dbReference>
<dbReference type="GO" id="GO:0007155">
    <property type="term" value="P:cell adhesion"/>
    <property type="evidence" value="ECO:0007669"/>
    <property type="project" value="InterPro"/>
</dbReference>
<dbReference type="Gene3D" id="3.40.50.1980">
    <property type="entry name" value="Nitrogenase molybdenum iron protein domain"/>
    <property type="match status" value="2"/>
</dbReference>
<dbReference type="SUPFAM" id="SSF53807">
    <property type="entry name" value="Helical backbone' metal receptor"/>
    <property type="match status" value="1"/>
</dbReference>
<dbReference type="PANTHER" id="PTHR42953">
    <property type="entry name" value="HIGH-AFFINITY ZINC UPTAKE SYSTEM PROTEIN ZNUA-RELATED"/>
    <property type="match status" value="1"/>
</dbReference>
<dbReference type="STRING" id="1128398.Curi_c09470"/>
<dbReference type="KEGG" id="cad:Curi_c09470"/>
<dbReference type="eggNOG" id="COG0803">
    <property type="taxonomic scope" value="Bacteria"/>
</dbReference>
<dbReference type="InterPro" id="IPR006128">
    <property type="entry name" value="Lipoprotein_PsaA-like"/>
</dbReference>
<evidence type="ECO:0000313" key="8">
    <source>
        <dbReference type="Proteomes" id="UP000006094"/>
    </source>
</evidence>
<protein>
    <submittedName>
        <fullName evidence="7">ABC transporter zinc-binding lipoprotein ZnuA</fullName>
    </submittedName>
</protein>